<dbReference type="HOGENOM" id="CLU_682323_0_0_1"/>
<evidence type="ECO:0000313" key="2">
    <source>
        <dbReference type="EnsemblProtists" id="EKX52877"/>
    </source>
</evidence>
<dbReference type="EnsemblProtists" id="EKX52877">
    <property type="protein sequence ID" value="EKX52877"/>
    <property type="gene ID" value="GUITHDRAFT_133296"/>
</dbReference>
<proteinExistence type="predicted"/>
<dbReference type="RefSeq" id="XP_005839857.1">
    <property type="nucleotide sequence ID" value="XM_005839800.1"/>
</dbReference>
<dbReference type="PaxDb" id="55529-EKX52877"/>
<protein>
    <submittedName>
        <fullName evidence="1 2">Uncharacterized protein</fullName>
    </submittedName>
</protein>
<keyword evidence="3" id="KW-1185">Reference proteome</keyword>
<dbReference type="AlphaFoldDB" id="L1JX02"/>
<evidence type="ECO:0000313" key="3">
    <source>
        <dbReference type="Proteomes" id="UP000011087"/>
    </source>
</evidence>
<sequence length="404" mass="47544">MSQKTDHVKKWYGQIKDGKLFQENPLGRSSIILSSDKKNIHANDLKKKVTKEFCVTDYKNPMIDQNLNLYEILKHGRNTGLPIDIDIMVEDEEKANEYEKMQSEGQYPLLDEIIEFAKNSIDVMTVELGIEGLNADDVIICESSGRQHAEARYKLSYHVILPIYLDWRYCRDLMKIIEVPVTDFEVKIKRHLPSLQKNVIDMAIYKQHQQFRLINQSKMIYHNNRYIITPTIKRAVKPRGEPFYKYLVGEYEESNRFSKFDPSILSEKKKTLKIVPIRRVNETLQLNNNVHVLKPDINEHFVMFVIKTIKNDINSIDTYNWKKLILTVTNFLTETSEELFNDLQGSVHIKYEDRIDVFLSLMTEWTHQAYVNHCQYLTWNKVTLLNKCKELKVKSHLGKAVQIQ</sequence>
<reference evidence="3" key="2">
    <citation type="submission" date="2012-11" db="EMBL/GenBank/DDBJ databases">
        <authorList>
            <person name="Kuo A."/>
            <person name="Curtis B.A."/>
            <person name="Tanifuji G."/>
            <person name="Burki F."/>
            <person name="Gruber A."/>
            <person name="Irimia M."/>
            <person name="Maruyama S."/>
            <person name="Arias M.C."/>
            <person name="Ball S.G."/>
            <person name="Gile G.H."/>
            <person name="Hirakawa Y."/>
            <person name="Hopkins J.F."/>
            <person name="Rensing S.A."/>
            <person name="Schmutz J."/>
            <person name="Symeonidi A."/>
            <person name="Elias M."/>
            <person name="Eveleigh R.J."/>
            <person name="Herman E.K."/>
            <person name="Klute M.J."/>
            <person name="Nakayama T."/>
            <person name="Obornik M."/>
            <person name="Reyes-Prieto A."/>
            <person name="Armbrust E.V."/>
            <person name="Aves S.J."/>
            <person name="Beiko R.G."/>
            <person name="Coutinho P."/>
            <person name="Dacks J.B."/>
            <person name="Durnford D.G."/>
            <person name="Fast N.M."/>
            <person name="Green B.R."/>
            <person name="Grisdale C."/>
            <person name="Hempe F."/>
            <person name="Henrissat B."/>
            <person name="Hoppner M.P."/>
            <person name="Ishida K.-I."/>
            <person name="Kim E."/>
            <person name="Koreny L."/>
            <person name="Kroth P.G."/>
            <person name="Liu Y."/>
            <person name="Malik S.-B."/>
            <person name="Maier U.G."/>
            <person name="McRose D."/>
            <person name="Mock T."/>
            <person name="Neilson J.A."/>
            <person name="Onodera N.T."/>
            <person name="Poole A.M."/>
            <person name="Pritham E.J."/>
            <person name="Richards T.A."/>
            <person name="Rocap G."/>
            <person name="Roy S.W."/>
            <person name="Sarai C."/>
            <person name="Schaack S."/>
            <person name="Shirato S."/>
            <person name="Slamovits C.H."/>
            <person name="Spencer D.F."/>
            <person name="Suzuki S."/>
            <person name="Worden A.Z."/>
            <person name="Zauner S."/>
            <person name="Barry K."/>
            <person name="Bell C."/>
            <person name="Bharti A.K."/>
            <person name="Crow J.A."/>
            <person name="Grimwood J."/>
            <person name="Kramer R."/>
            <person name="Lindquist E."/>
            <person name="Lucas S."/>
            <person name="Salamov A."/>
            <person name="McFadden G.I."/>
            <person name="Lane C.E."/>
            <person name="Keeling P.J."/>
            <person name="Gray M.W."/>
            <person name="Grigoriev I.V."/>
            <person name="Archibald J.M."/>
        </authorList>
    </citation>
    <scope>NUCLEOTIDE SEQUENCE</scope>
    <source>
        <strain evidence="3">CCMP2712</strain>
    </source>
</reference>
<dbReference type="Proteomes" id="UP000011087">
    <property type="component" value="Unassembled WGS sequence"/>
</dbReference>
<reference evidence="1 3" key="1">
    <citation type="journal article" date="2012" name="Nature">
        <title>Algal genomes reveal evolutionary mosaicism and the fate of nucleomorphs.</title>
        <authorList>
            <consortium name="DOE Joint Genome Institute"/>
            <person name="Curtis B.A."/>
            <person name="Tanifuji G."/>
            <person name="Burki F."/>
            <person name="Gruber A."/>
            <person name="Irimia M."/>
            <person name="Maruyama S."/>
            <person name="Arias M.C."/>
            <person name="Ball S.G."/>
            <person name="Gile G.H."/>
            <person name="Hirakawa Y."/>
            <person name="Hopkins J.F."/>
            <person name="Kuo A."/>
            <person name="Rensing S.A."/>
            <person name="Schmutz J."/>
            <person name="Symeonidi A."/>
            <person name="Elias M."/>
            <person name="Eveleigh R.J."/>
            <person name="Herman E.K."/>
            <person name="Klute M.J."/>
            <person name="Nakayama T."/>
            <person name="Obornik M."/>
            <person name="Reyes-Prieto A."/>
            <person name="Armbrust E.V."/>
            <person name="Aves S.J."/>
            <person name="Beiko R.G."/>
            <person name="Coutinho P."/>
            <person name="Dacks J.B."/>
            <person name="Durnford D.G."/>
            <person name="Fast N.M."/>
            <person name="Green B.R."/>
            <person name="Grisdale C.J."/>
            <person name="Hempel F."/>
            <person name="Henrissat B."/>
            <person name="Hoppner M.P."/>
            <person name="Ishida K."/>
            <person name="Kim E."/>
            <person name="Koreny L."/>
            <person name="Kroth P.G."/>
            <person name="Liu Y."/>
            <person name="Malik S.B."/>
            <person name="Maier U.G."/>
            <person name="McRose D."/>
            <person name="Mock T."/>
            <person name="Neilson J.A."/>
            <person name="Onodera N.T."/>
            <person name="Poole A.M."/>
            <person name="Pritham E.J."/>
            <person name="Richards T.A."/>
            <person name="Rocap G."/>
            <person name="Roy S.W."/>
            <person name="Sarai C."/>
            <person name="Schaack S."/>
            <person name="Shirato S."/>
            <person name="Slamovits C.H."/>
            <person name="Spencer D.F."/>
            <person name="Suzuki S."/>
            <person name="Worden A.Z."/>
            <person name="Zauner S."/>
            <person name="Barry K."/>
            <person name="Bell C."/>
            <person name="Bharti A.K."/>
            <person name="Crow J.A."/>
            <person name="Grimwood J."/>
            <person name="Kramer R."/>
            <person name="Lindquist E."/>
            <person name="Lucas S."/>
            <person name="Salamov A."/>
            <person name="McFadden G.I."/>
            <person name="Lane C.E."/>
            <person name="Keeling P.J."/>
            <person name="Gray M.W."/>
            <person name="Grigoriev I.V."/>
            <person name="Archibald J.M."/>
        </authorList>
    </citation>
    <scope>NUCLEOTIDE SEQUENCE</scope>
    <source>
        <strain evidence="1 3">CCMP2712</strain>
    </source>
</reference>
<dbReference type="KEGG" id="gtt:GUITHDRAFT_133296"/>
<gene>
    <name evidence="1" type="ORF">GUITHDRAFT_133296</name>
</gene>
<organism evidence="1">
    <name type="scientific">Guillardia theta (strain CCMP2712)</name>
    <name type="common">Cryptophyte</name>
    <dbReference type="NCBI Taxonomy" id="905079"/>
    <lineage>
        <taxon>Eukaryota</taxon>
        <taxon>Cryptophyceae</taxon>
        <taxon>Pyrenomonadales</taxon>
        <taxon>Geminigeraceae</taxon>
        <taxon>Guillardia</taxon>
    </lineage>
</organism>
<evidence type="ECO:0000313" key="1">
    <source>
        <dbReference type="EMBL" id="EKX52877.1"/>
    </source>
</evidence>
<accession>L1JX02</accession>
<reference evidence="2" key="3">
    <citation type="submission" date="2015-06" db="UniProtKB">
        <authorList>
            <consortium name="EnsemblProtists"/>
        </authorList>
    </citation>
    <scope>IDENTIFICATION</scope>
</reference>
<dbReference type="EMBL" id="JH992971">
    <property type="protein sequence ID" value="EKX52877.1"/>
    <property type="molecule type" value="Genomic_DNA"/>
</dbReference>
<name>L1JX02_GUITC</name>
<dbReference type="GeneID" id="17309679"/>